<evidence type="ECO:0000256" key="4">
    <source>
        <dbReference type="ARBA" id="ARBA00023263"/>
    </source>
</evidence>
<name>A0ABX5T469_9ENTR</name>
<dbReference type="Pfam" id="PF00419">
    <property type="entry name" value="Fimbrial"/>
    <property type="match status" value="1"/>
</dbReference>
<organism evidence="8 9">
    <name type="scientific">Citrobacter tructae</name>
    <dbReference type="NCBI Taxonomy" id="2562449"/>
    <lineage>
        <taxon>Bacteria</taxon>
        <taxon>Pseudomonadati</taxon>
        <taxon>Pseudomonadota</taxon>
        <taxon>Gammaproteobacteria</taxon>
        <taxon>Enterobacterales</taxon>
        <taxon>Enterobacteriaceae</taxon>
        <taxon>Citrobacter</taxon>
    </lineage>
</organism>
<accession>A0ABX5T469</accession>
<evidence type="ECO:0000259" key="6">
    <source>
        <dbReference type="Pfam" id="PF00419"/>
    </source>
</evidence>
<evidence type="ECO:0000256" key="5">
    <source>
        <dbReference type="SAM" id="Phobius"/>
    </source>
</evidence>
<feature type="domain" description="MrkD-like receptor binding" evidence="7">
    <location>
        <begin position="71"/>
        <end position="195"/>
    </location>
</feature>
<dbReference type="SUPFAM" id="SSF49401">
    <property type="entry name" value="Bacterial adhesins"/>
    <property type="match status" value="1"/>
</dbReference>
<feature type="domain" description="Fimbrial-type adhesion" evidence="6">
    <location>
        <begin position="207"/>
        <end position="349"/>
    </location>
</feature>
<keyword evidence="5" id="KW-1133">Transmembrane helix</keyword>
<evidence type="ECO:0000313" key="9">
    <source>
        <dbReference type="Proteomes" id="UP000296284"/>
    </source>
</evidence>
<protein>
    <submittedName>
        <fullName evidence="8">Type 1 fimbrial protein</fullName>
    </submittedName>
</protein>
<dbReference type="InterPro" id="IPR054160">
    <property type="entry name" value="MrkD_recept-bd"/>
</dbReference>
<proteinExistence type="inferred from homology"/>
<comment type="similarity">
    <text evidence="2">Belongs to the fimbrial protein family.</text>
</comment>
<evidence type="ECO:0000259" key="7">
    <source>
        <dbReference type="Pfam" id="PF22003"/>
    </source>
</evidence>
<sequence length="350" mass="39078">MYRFVQYTSTSLWTVTYSSQGDVSVIKKYYYLLRIFIFSVLMVLTVKKIDAKCLPVNGWQNRYLSFAFPHRLAVPSDLPVGRVFYETEISENHHDEKYASCIGVNPRGVRYINGWVTNSDGVAATNIPGVGIRIHWLYPAGRRIRVPTDPYEMLNHPAGLYWVDGPRWRVELIKIGDISGGSLATGNYAGYNINNIFYNILNVTDGGNIVSTGCSLLSPDVMVPLGRHLKSEFAHRGAVTQWQNFDINLNCNRGTKIHIQIDAIADGSGVPGVMTLDHQQGDMVARGVGIQIGYRTDTGGAVVFGQEKEYWTSLYGKNELVKLQARYYQTDQQVTAGTANGTATFTLTYH</sequence>
<evidence type="ECO:0000256" key="1">
    <source>
        <dbReference type="ARBA" id="ARBA00004561"/>
    </source>
</evidence>
<dbReference type="Pfam" id="PF22003">
    <property type="entry name" value="MrkDrd"/>
    <property type="match status" value="1"/>
</dbReference>
<dbReference type="InterPro" id="IPR050263">
    <property type="entry name" value="Bact_Fimbrial_Adh_Pro"/>
</dbReference>
<dbReference type="EMBL" id="CP038469">
    <property type="protein sequence ID" value="QBX79860.1"/>
    <property type="molecule type" value="Genomic_DNA"/>
</dbReference>
<keyword evidence="9" id="KW-1185">Reference proteome</keyword>
<dbReference type="Proteomes" id="UP000296284">
    <property type="component" value="Chromosome"/>
</dbReference>
<dbReference type="Gene3D" id="2.60.40.1090">
    <property type="entry name" value="Fimbrial-type adhesion domain"/>
    <property type="match status" value="1"/>
</dbReference>
<evidence type="ECO:0000313" key="8">
    <source>
        <dbReference type="EMBL" id="QBX79860.1"/>
    </source>
</evidence>
<keyword evidence="5" id="KW-0812">Transmembrane</keyword>
<keyword evidence="5" id="KW-0472">Membrane</keyword>
<dbReference type="PANTHER" id="PTHR33420">
    <property type="entry name" value="FIMBRIAL SUBUNIT ELFA-RELATED"/>
    <property type="match status" value="1"/>
</dbReference>
<dbReference type="InterPro" id="IPR008966">
    <property type="entry name" value="Adhesion_dom_sf"/>
</dbReference>
<keyword evidence="4" id="KW-0281">Fimbrium</keyword>
<feature type="transmembrane region" description="Helical" evidence="5">
    <location>
        <begin position="29"/>
        <end position="46"/>
    </location>
</feature>
<dbReference type="PANTHER" id="PTHR33420:SF12">
    <property type="entry name" value="FIMBRIN-LIKE PROTEIN FIMI-RELATED"/>
    <property type="match status" value="1"/>
</dbReference>
<keyword evidence="3" id="KW-0732">Signal</keyword>
<dbReference type="Gene3D" id="2.60.40.3310">
    <property type="match status" value="1"/>
</dbReference>
<reference evidence="8 9" key="1">
    <citation type="submission" date="2019-03" db="EMBL/GenBank/DDBJ databases">
        <title>Complete genome sequence of Citrobacter sp. SNU WT2 isolated from diseased rainbow trout.</title>
        <authorList>
            <person name="Oh W.T."/>
            <person name="Park S.C."/>
        </authorList>
    </citation>
    <scope>NUCLEOTIDE SEQUENCE [LARGE SCALE GENOMIC DNA]</scope>
    <source>
        <strain evidence="8 9">SNU WT2</strain>
    </source>
</reference>
<dbReference type="InterPro" id="IPR000259">
    <property type="entry name" value="Adhesion_dom_fimbrial"/>
</dbReference>
<gene>
    <name evidence="8" type="ORF">E4Z61_05560</name>
</gene>
<comment type="subcellular location">
    <subcellularLocation>
        <location evidence="1">Fimbrium</location>
    </subcellularLocation>
</comment>
<dbReference type="InterPro" id="IPR036937">
    <property type="entry name" value="Adhesion_dom_fimbrial_sf"/>
</dbReference>
<evidence type="ECO:0000256" key="2">
    <source>
        <dbReference type="ARBA" id="ARBA00006671"/>
    </source>
</evidence>
<evidence type="ECO:0000256" key="3">
    <source>
        <dbReference type="ARBA" id="ARBA00022729"/>
    </source>
</evidence>